<comment type="caution">
    <text evidence="19">The sequence shown here is derived from an EMBL/GenBank/DDBJ whole genome shotgun (WGS) entry which is preliminary data.</text>
</comment>
<dbReference type="SUPFAM" id="SSF50978">
    <property type="entry name" value="WD40 repeat-like"/>
    <property type="match status" value="1"/>
</dbReference>
<feature type="region of interest" description="Disordered" evidence="15">
    <location>
        <begin position="3204"/>
        <end position="3258"/>
    </location>
</feature>
<dbReference type="SUPFAM" id="SSF57850">
    <property type="entry name" value="RING/U-box"/>
    <property type="match status" value="1"/>
</dbReference>
<feature type="region of interest" description="Disordered" evidence="15">
    <location>
        <begin position="1836"/>
        <end position="1869"/>
    </location>
</feature>
<dbReference type="PANTHER" id="PTHR46108">
    <property type="entry name" value="BLUE CHEESE"/>
    <property type="match status" value="1"/>
</dbReference>
<dbReference type="GO" id="GO:0008270">
    <property type="term" value="F:zinc ion binding"/>
    <property type="evidence" value="ECO:0007669"/>
    <property type="project" value="UniProtKB-KW"/>
</dbReference>
<keyword evidence="9" id="KW-0677">Repeat</keyword>
<dbReference type="InterPro" id="IPR001721">
    <property type="entry name" value="TD_ACT-like"/>
</dbReference>
<sequence>MKKLFQRRSSSSSIRSKHSAPSSPESASASGSTPHHGSNSSSPHEQRRSYSPEKKSAAFHAAPMAPVASAAPRARWPGKRTGGDDELHAWVVEYVTATSEGAQCKALSAINEALGEAAAMDQQDNNAVVDSGSFATSGSAAGGSRPGRAVAARVADKDRDTLISVCAQRVCVALKKELEQHNADTLLGGTPPVFLANASETMVEQVLLPLRTLQLVLSVSDTHKLVLVVSERLPSTLVKCLKAFVLNDKVLSDANSQMVDVIVAILQVIVRSPEVIQELLESSSLHRLFQISLQNPQQRTALISVLETVVSSAPKDAWRTVSRHLADNRCLVELVNSATTFTVLSRILTITATALRGSIAVGSIVLHDQLRQSHFYRQVVALFVQLYEADVERMHPSTSKEESEVLEAEANSVHEDVLLAIDLMCNSGSEMAMTPVDFQRERAFAFLNLNQPSKSSHNPDAFGMLTDIMEFLRRPSRAERSRENHFPEDVARLRIRREALECRYIQRIGRLLVQNPRDYHFVKNTRTLDRIIMELDQFPDLTKHTVGSVLSAVAIESNIVPYGELESIARFLERSQPEDSTLMVLLVFLTNLLHYNEEYQRVFRSVRLIDVLVKMFQRQTLTFLSDVTIATKINIGYPTSTVKIGSENTSTGEFTPVDAKHLILLLTSHCQQSVSTRKKDEQTRRIGQREFVVLVELLTIFANSSVTKLSSSDEDVYARLFCDLTMLESVCLLLADRTSQEHALNLWFAIIQIALASKRQNSSLYNTVNCMLQTLRFVTLALQYGKDDSIAMAFHGSASILTTILTWTVELFRPKEPSDQSQTSRAASMPKTSVPFIKPQSKVDRDRLMIAMVDCDGLYTFLAMLRVLGHRPANNDDEAPRGDTIIAGLNAMKMIHIIVAANESARDTLSGTVTYSFYGDLVHDFISSNVTDGDVKSDHSVLGYQASNTLRLPDWNHIVTTEKVEDPLWDEHLEDAHTRLLIRFAARLSHRIENAVKLSQVAATEVLLHAYGSKASPNKSCHLLGNGVRSHPELFTIIENVAARSLSHSEVWRWVKILLDDAEAIPSSDDAQPQPRPMFQLLLDLMVSNYDRYHGAPSLAFDLSAEGFAYLQIPEVYARQGMFTSQQPVNSTSSLSSLAQGAKVWPPSDGYTVMVWFRVEAFEAKEAREEVYTEFILSNRCILCENDMKDEYPLKCSHKACRACHEALLNSGGECVVCNPPLFYLFRFRSGDGKSVSEVFLKGGKVHMRTNGSKTSYHFSHRMLDEKRWYHLTIVHSRQRFQSSTVTCYIDGVLVENVKISYPASITAGQPLSGLIGVPSQARRVSTAAWAIGPFYLLDEPLSAHLVNCLFAAGPRYDGLFYGSGTSGDVPISLDHLETSNLVMLDDYFRDPLRNLIQSVDAAAEKASKSSIIRSSLSLASAASTTAAAIVQEIKSNSSVYARIASSAPFISIPSITDRVVLAYTGRTVSGATNVLPCSRFDGRPFAQIMGGARVNTLLDVPSIMFDLCSSAARVAYLLLEKASSADELEGALRFLCVIVRGHSKNLQAMEEEHGYGIVNLLLRAKAPLLGKKSLSILFQIAGVTVEIGGEVGARRSSWIQSDRENAFRNLHALQYFILDYSLWQKVDTETQKLLFSTLYSALVSGEEGLRERNRSQLQTLSIIRQLLYVFLDPRVEEDLLRVIVDLILVCLTGTTKETTQETNFADIAHFLTSTLSPRFARQQNGIVGSEKKIKGGAADWDSDNTGSSMSYLDSFKNPLAKLNLSPRGVNVKDWHSERKRHWARITHLPEMNLVADNGERYDGATSKWRKRQTRVQDLLLDILLKAVLKHDLKRESKEREEREVESSDTSPTSTVVTPPTSIAGGLSSSRMQLPSTAKLSGFRSVLSPRWIGYFLFPSRETPFSIAIAPSTVILALRLLHALLTQSKYEAVFRRDGYYRLLGQGLPCNDRLFEESRASTSSISGGFPFDQMWYMLFCIMLGTPVDGIPHEIQFEMFFLCKDFQLNVERDRLLNAHVVLVVLTLIRRHYNDPVAVASLSSIRAPAAQRLNYRSNHSCSAAGMYHLEVLDFFAHLYDKMPSLKKLVTTGSEKYRSDLLEELSLIVCASARSRLMEKYQPSEKRVHQALLNLKKDINGEEYALCEVRLAEVAAAEDQLGEDPFQHPVSMRTLKFIVDILVDCLLVVPKGSEVVEEFFDGAMGSSLAPPLHDGLQLRFQCLIMMRILGDIRESFVDEAILTENKAFGPNVSDFLKFAVRKMQTWQRAQHGDGCPVSFLCCDKFHFTGGPSRLLDLALFVLGETNVGILGGGFGSSSISGMINDKLQKGKKRQQIRQMFGRMMLSRSADLENLTSSVYASLNAVILHMLLGHRAEVTDDDLAKMMDLVHMNRDVVLGSRNNQDKEFFVCLCRYLLQLLHDANATLQQAAAHLWIDLMYFQRSFIVEILTVEIRKAGAPPYSINLMKNGFDVLLQCPQESSIVESTAYQSFKKWLDIVGPPLKELEGQLDRVFVKSMMELKDAVCEEWTGYHKKVALKCSKNVKRFTTRYEWLLRMEKAYCDSLIDMQRKEFVRQLKWRQDRIDRQNFITRQWKQVKLQLLQQSFGQDGTAGNLEQSTNKYLMSAIVVQEATQSRVTSRVGRLDYTEGPCRMRKRFMESSRLKVGNDVDEAERHSIRSKVPERENRGGKRWRRFSDSDLSLLIFQQEFQGDNSLVKDRDSFDLPIIPIATKTKKARRGSFEMFLDKYLKDKEPLTNIESSRVSESGRSRKASLSACQDSDDEGEEDDGVNVSSFDGSAAEDVVDEKLRPLLVPGDEIMDIYDCLRVDGMDSCPGVFILCSDHVYIVDNYQRQIQPKEHAMSLDLVSSPHIKVVEVSKGTITFESTQQRENVFHSLLAKCPNVRGAANGLDRSLAAGDIYSHLRKLLRNNMTERWVAGNISNFEYLMHLNTLAGRSYNDLTQYPVFPWVLTDYTSTTIDLTDPSIYRDLSKPMGALHREEEFRTRYDSLADTEDPDDPLGTKPFHYGTHYSSAGIVLHYLMRVEPFTSHCLQLQGGKFDHADRLFQSVGGAWKSAAGIESAQNGTQDVKELIPEFFYLPTFLKNVNQCDFGRDQNGVQVDDVILPPWANGSPREFVRVNREALESSYVSANLHHWIDLIFGYKQQGPAAAEACNVFYHLTYEGAVDLDSVQDLAMKRAFIDQINEFGQTPSQLFKTPHPVRSRVAPSATAGTATATAGGPSSFHSSVGPLSAMPTGTAGTDHGDSIVQRLSSMSNRSTLTSSFIGVMEGTDIIHRMHTILASTGIGGSTEEKTPILENAVLLRQEPRREALMNPQLLVHRGHLGAAGGTVMRPRQTSGGMYAGSIHQIGKTTSAVSREERVVTVGHRCVLIPPRNNEFLAWGFQDRSLKLLSIGSTEGVNGESKVIASFEIDFEVSVGAVTSDGRIVVTGGASGPIIRLWQLGHRKTVMSAMLSTQHRRKTYSIGLNSSNSVHNRAFSGLATLSTPVHKHKITAVQVSRVYSVIVSGCSGGVAVLWDLNRLHYIRTLPAINDHAAAAPSEINAIAINNISGDIVVACGCIFGVFDINGDQLVRVDYETLLHDPVGHPRAAITSIALSPSPSSEWVKEKVVVTGHRDGTLGVWGYSLTGIGDDEWSVELRGKHINTKPASSASVSSSRSAITAVFLTSDERKLYTGTADGLLSFHANEPCNYRRMILESRVYDIARQTPLQHAPALSYELKNRVYFKREDLQPVFSFKIRGAYNKMASLTDEEKAQGVVCCSAGNHAQGVALSAKTLGVRATVVMPLATPEIKVQSVLQHGGDFVNIVLHGKSFDEAAAEAKRLEKQDNMVMILPFDDPYVIAGQGTIGMEVLQQTSGEQLDAVFVCCGGGGMLAGMAAWIKQIRPSVRVIGVEAADAAGMTASLAAGKRVELPHVGLFADGAAVKLVGEETYRVCAEYVDEMITVTTDEICAAIKSGFNDTRAILEPAGALGIAGVTQYATKKGLTGCTFVAVTSGANIDFARLRFVSERADSNERLISVEIDERPGAFRALHRHLDDAGVRITEFSYRHANDQKALIYMSFRSPSADQASAAIKQLTTSGYDVLDLSDNELAKVHTRYLAGGRSRTVTDELLYRFEFTDRPGALRNFLEQVQAQWNISLFHYRNHGADVGRIVVGFQVPQDTRDQFDAFLERVAHVHFEETSNAVYQEFMR</sequence>
<dbReference type="InterPro" id="IPR036372">
    <property type="entry name" value="BEACH_dom_sf"/>
</dbReference>
<dbReference type="InterPro" id="IPR000409">
    <property type="entry name" value="BEACH_dom"/>
</dbReference>
<dbReference type="Pfam" id="PF00585">
    <property type="entry name" value="Thr_dehydrat_C"/>
    <property type="match status" value="2"/>
</dbReference>
<evidence type="ECO:0000256" key="6">
    <source>
        <dbReference type="ARBA" id="ARBA00022574"/>
    </source>
</evidence>
<keyword evidence="7 14" id="KW-0028">Amino-acid biosynthesis</keyword>
<protein>
    <recommendedName>
        <fullName evidence="14">Threonine dehydratase</fullName>
        <ecNumber evidence="14">4.3.1.19</ecNumber>
    </recommendedName>
    <alternativeName>
        <fullName evidence="14">Threonine deaminase</fullName>
    </alternativeName>
</protein>
<dbReference type="Gene3D" id="2.130.10.10">
    <property type="entry name" value="YVTN repeat-like/Quinoprotein amine dehydrogenase"/>
    <property type="match status" value="2"/>
</dbReference>
<keyword evidence="11 14" id="KW-0456">Lyase</keyword>
<evidence type="ECO:0000256" key="9">
    <source>
        <dbReference type="ARBA" id="ARBA00022737"/>
    </source>
</evidence>
<feature type="compositionally biased region" description="Basic and acidic residues" evidence="15">
    <location>
        <begin position="1836"/>
        <end position="1846"/>
    </location>
</feature>
<gene>
    <name evidence="19" type="ORF">N0F65_005331</name>
</gene>
<dbReference type="InterPro" id="IPR045865">
    <property type="entry name" value="ACT-like_dom_sf"/>
</dbReference>
<keyword evidence="13" id="KW-0863">Zinc-finger</keyword>
<keyword evidence="13" id="KW-0479">Metal-binding</keyword>
<dbReference type="FunFam" id="1.10.1540.10:FF:000002">
    <property type="entry name" value="WD repeat and FYVE domain containing 3"/>
    <property type="match status" value="1"/>
</dbReference>
<dbReference type="CDD" id="cd01562">
    <property type="entry name" value="Thr-dehyd"/>
    <property type="match status" value="1"/>
</dbReference>
<dbReference type="Gene3D" id="3.40.50.1100">
    <property type="match status" value="2"/>
</dbReference>
<dbReference type="NCBIfam" id="TIGR01124">
    <property type="entry name" value="ilvA_2Cterm"/>
    <property type="match status" value="1"/>
</dbReference>
<feature type="compositionally biased region" description="Low complexity" evidence="15">
    <location>
        <begin position="3219"/>
        <end position="3236"/>
    </location>
</feature>
<evidence type="ECO:0000256" key="3">
    <source>
        <dbReference type="ARBA" id="ARBA00004810"/>
    </source>
</evidence>
<feature type="compositionally biased region" description="Acidic residues" evidence="15">
    <location>
        <begin position="2773"/>
        <end position="2783"/>
    </location>
</feature>
<dbReference type="InterPro" id="IPR038110">
    <property type="entry name" value="TD_ACT-like_sf"/>
</dbReference>
<evidence type="ECO:0000256" key="2">
    <source>
        <dbReference type="ARBA" id="ARBA00001933"/>
    </source>
</evidence>
<feature type="region of interest" description="Disordered" evidence="15">
    <location>
        <begin position="2753"/>
        <end position="2789"/>
    </location>
</feature>
<dbReference type="GO" id="GO:0009097">
    <property type="term" value="P:isoleucine biosynthetic process"/>
    <property type="evidence" value="ECO:0007669"/>
    <property type="project" value="UniProtKB-UniRule"/>
</dbReference>
<feature type="domain" description="RING-type" evidence="16">
    <location>
        <begin position="1181"/>
        <end position="1219"/>
    </location>
</feature>
<feature type="compositionally biased region" description="Basic and acidic residues" evidence="15">
    <location>
        <begin position="44"/>
        <end position="56"/>
    </location>
</feature>
<proteinExistence type="inferred from homology"/>
<dbReference type="PROSITE" id="PS00165">
    <property type="entry name" value="DEHYDRATASE_SER_THR"/>
    <property type="match status" value="1"/>
</dbReference>
<feature type="compositionally biased region" description="Low complexity" evidence="15">
    <location>
        <begin position="1848"/>
        <end position="1862"/>
    </location>
</feature>
<evidence type="ECO:0000259" key="17">
    <source>
        <dbReference type="PROSITE" id="PS50197"/>
    </source>
</evidence>
<dbReference type="Gene3D" id="1.10.1540.10">
    <property type="entry name" value="BEACH domain"/>
    <property type="match status" value="1"/>
</dbReference>
<evidence type="ECO:0000256" key="1">
    <source>
        <dbReference type="ARBA" id="ARBA00001274"/>
    </source>
</evidence>
<dbReference type="PROSITE" id="PS50197">
    <property type="entry name" value="BEACH"/>
    <property type="match status" value="1"/>
</dbReference>
<feature type="domain" description="BEACH" evidence="17">
    <location>
        <begin position="2914"/>
        <end position="3215"/>
    </location>
</feature>
<feature type="region of interest" description="Disordered" evidence="15">
    <location>
        <begin position="1"/>
        <end position="83"/>
    </location>
</feature>
<accession>A0AAV2YXP8</accession>
<evidence type="ECO:0000256" key="11">
    <source>
        <dbReference type="ARBA" id="ARBA00023239"/>
    </source>
</evidence>
<evidence type="ECO:0000313" key="19">
    <source>
        <dbReference type="EMBL" id="DAZ98199.1"/>
    </source>
</evidence>
<dbReference type="PANTHER" id="PTHR46108:SF4">
    <property type="entry name" value="BLUE CHEESE"/>
    <property type="match status" value="1"/>
</dbReference>
<name>A0AAV2YXP8_9STRA</name>
<evidence type="ECO:0000256" key="4">
    <source>
        <dbReference type="ARBA" id="ARBA00010869"/>
    </source>
</evidence>
<feature type="compositionally biased region" description="Low complexity" evidence="15">
    <location>
        <begin position="7"/>
        <end position="34"/>
    </location>
</feature>
<keyword evidence="12 14" id="KW-0100">Branched-chain amino acid biosynthesis</keyword>
<evidence type="ECO:0000313" key="20">
    <source>
        <dbReference type="Proteomes" id="UP001146120"/>
    </source>
</evidence>
<comment type="subunit">
    <text evidence="5">Homotetramer.</text>
</comment>
<keyword evidence="6" id="KW-0853">WD repeat</keyword>
<dbReference type="InterPro" id="IPR036322">
    <property type="entry name" value="WD40_repeat_dom_sf"/>
</dbReference>
<feature type="domain" description="ACT-like" evidence="18">
    <location>
        <begin position="4126"/>
        <end position="4200"/>
    </location>
</feature>
<dbReference type="SUPFAM" id="SSF53686">
    <property type="entry name" value="Tryptophan synthase beta subunit-like PLP-dependent enzymes"/>
    <property type="match status" value="1"/>
</dbReference>
<dbReference type="InterPro" id="IPR013320">
    <property type="entry name" value="ConA-like_dom_sf"/>
</dbReference>
<dbReference type="Gene3D" id="2.60.120.200">
    <property type="match status" value="1"/>
</dbReference>
<dbReference type="InterPro" id="IPR000634">
    <property type="entry name" value="Ser/Thr_deHydtase_PyrdxlP-BS"/>
</dbReference>
<dbReference type="FunFam" id="3.40.50.1100:FF:000008">
    <property type="entry name" value="L-threonine dehydratase"/>
    <property type="match status" value="1"/>
</dbReference>
<dbReference type="GO" id="GO:0030170">
    <property type="term" value="F:pyridoxal phosphate binding"/>
    <property type="evidence" value="ECO:0007669"/>
    <property type="project" value="InterPro"/>
</dbReference>
<comment type="catalytic activity">
    <reaction evidence="1 14">
        <text>L-threonine = 2-oxobutanoate + NH4(+)</text>
        <dbReference type="Rhea" id="RHEA:22108"/>
        <dbReference type="ChEBI" id="CHEBI:16763"/>
        <dbReference type="ChEBI" id="CHEBI:28938"/>
        <dbReference type="ChEBI" id="CHEBI:57926"/>
        <dbReference type="EC" id="4.3.1.19"/>
    </reaction>
</comment>
<evidence type="ECO:0000256" key="14">
    <source>
        <dbReference type="RuleBase" id="RU362012"/>
    </source>
</evidence>
<dbReference type="CDD" id="cd04907">
    <property type="entry name" value="ACT_ThrD-I_2"/>
    <property type="match status" value="1"/>
</dbReference>
<evidence type="ECO:0000256" key="8">
    <source>
        <dbReference type="ARBA" id="ARBA00022624"/>
    </source>
</evidence>
<dbReference type="Pfam" id="PF02138">
    <property type="entry name" value="Beach"/>
    <property type="match status" value="1"/>
</dbReference>
<dbReference type="SUPFAM" id="SSF49899">
    <property type="entry name" value="Concanavalin A-like lectins/glucanases"/>
    <property type="match status" value="1"/>
</dbReference>
<dbReference type="InterPro" id="IPR015943">
    <property type="entry name" value="WD40/YVTN_repeat-like_dom_sf"/>
</dbReference>
<dbReference type="NCBIfam" id="NF006674">
    <property type="entry name" value="PRK09224.1"/>
    <property type="match status" value="1"/>
</dbReference>
<evidence type="ECO:0000256" key="13">
    <source>
        <dbReference type="PROSITE-ProRule" id="PRU00175"/>
    </source>
</evidence>
<comment type="cofactor">
    <cofactor evidence="2 14">
        <name>pyridoxal 5'-phosphate</name>
        <dbReference type="ChEBI" id="CHEBI:597326"/>
    </cofactor>
</comment>
<keyword evidence="8 14" id="KW-0412">Isoleucine biosynthesis</keyword>
<dbReference type="Pfam" id="PF00291">
    <property type="entry name" value="PALP"/>
    <property type="match status" value="1"/>
</dbReference>
<evidence type="ECO:0000259" key="18">
    <source>
        <dbReference type="PROSITE" id="PS51672"/>
    </source>
</evidence>
<dbReference type="PROSITE" id="PS50089">
    <property type="entry name" value="ZF_RING_2"/>
    <property type="match status" value="1"/>
</dbReference>
<dbReference type="GO" id="GO:0004794">
    <property type="term" value="F:threonine deaminase activity"/>
    <property type="evidence" value="ECO:0007669"/>
    <property type="project" value="UniProtKB-UniRule"/>
</dbReference>
<comment type="pathway">
    <text evidence="3 14">Amino-acid biosynthesis; L-isoleucine biosynthesis; 2-oxobutanoate from L-threonine: step 1/1.</text>
</comment>
<dbReference type="InterPro" id="IPR036052">
    <property type="entry name" value="TrpB-like_PALP_sf"/>
</dbReference>
<evidence type="ECO:0000256" key="5">
    <source>
        <dbReference type="ARBA" id="ARBA00011881"/>
    </source>
</evidence>
<dbReference type="Gene3D" id="3.40.1020.10">
    <property type="entry name" value="Biosynthetic Threonine Deaminase, Domain 3"/>
    <property type="match status" value="1"/>
</dbReference>
<dbReference type="PROSITE" id="PS51672">
    <property type="entry name" value="ACT_LIKE"/>
    <property type="match status" value="2"/>
</dbReference>
<dbReference type="SUPFAM" id="SSF55021">
    <property type="entry name" value="ACT-like"/>
    <property type="match status" value="2"/>
</dbReference>
<dbReference type="EC" id="4.3.1.19" evidence="14"/>
<keyword evidence="10 14" id="KW-0663">Pyridoxal phosphate</keyword>
<dbReference type="InterPro" id="IPR001680">
    <property type="entry name" value="WD40_rpt"/>
</dbReference>
<comment type="similarity">
    <text evidence="4 14">Belongs to the serine/threonine dehydratase family.</text>
</comment>
<feature type="domain" description="ACT-like" evidence="18">
    <location>
        <begin position="4030"/>
        <end position="4103"/>
    </location>
</feature>
<feature type="compositionally biased region" description="Low complexity" evidence="15">
    <location>
        <begin position="58"/>
        <end position="74"/>
    </location>
</feature>
<dbReference type="CDD" id="cd06071">
    <property type="entry name" value="Beach"/>
    <property type="match status" value="1"/>
</dbReference>
<dbReference type="GO" id="GO:0009066">
    <property type="term" value="P:aspartate family amino acid metabolic process"/>
    <property type="evidence" value="ECO:0007669"/>
    <property type="project" value="UniProtKB-ARBA"/>
</dbReference>
<dbReference type="EMBL" id="DAKRPA010000113">
    <property type="protein sequence ID" value="DAZ98199.1"/>
    <property type="molecule type" value="Genomic_DNA"/>
</dbReference>
<reference evidence="19" key="1">
    <citation type="submission" date="2022-11" db="EMBL/GenBank/DDBJ databases">
        <authorList>
            <person name="Morgan W.R."/>
            <person name="Tartar A."/>
        </authorList>
    </citation>
    <scope>NUCLEOTIDE SEQUENCE</scope>
    <source>
        <strain evidence="19">ARSEF 373</strain>
    </source>
</reference>
<dbReference type="InterPro" id="IPR001926">
    <property type="entry name" value="TrpB-like_PALP"/>
</dbReference>
<dbReference type="InterPro" id="IPR051944">
    <property type="entry name" value="BEACH_domain_protein"/>
</dbReference>
<dbReference type="SUPFAM" id="SSF81837">
    <property type="entry name" value="BEACH domain"/>
    <property type="match status" value="1"/>
</dbReference>
<evidence type="ECO:0000259" key="16">
    <source>
        <dbReference type="PROSITE" id="PS50089"/>
    </source>
</evidence>
<keyword evidence="20" id="KW-1185">Reference proteome</keyword>
<dbReference type="FunFam" id="3.40.1020.10:FF:000001">
    <property type="entry name" value="L-threonine dehydratase"/>
    <property type="match status" value="1"/>
</dbReference>
<organism evidence="19 20">
    <name type="scientific">Lagenidium giganteum</name>
    <dbReference type="NCBI Taxonomy" id="4803"/>
    <lineage>
        <taxon>Eukaryota</taxon>
        <taxon>Sar</taxon>
        <taxon>Stramenopiles</taxon>
        <taxon>Oomycota</taxon>
        <taxon>Peronosporomycetes</taxon>
        <taxon>Pythiales</taxon>
        <taxon>Pythiaceae</taxon>
    </lineage>
</organism>
<evidence type="ECO:0000256" key="15">
    <source>
        <dbReference type="SAM" id="MobiDB-lite"/>
    </source>
</evidence>
<evidence type="ECO:0000256" key="10">
    <source>
        <dbReference type="ARBA" id="ARBA00022898"/>
    </source>
</evidence>
<dbReference type="InterPro" id="IPR001841">
    <property type="entry name" value="Znf_RING"/>
</dbReference>
<evidence type="ECO:0000256" key="12">
    <source>
        <dbReference type="ARBA" id="ARBA00023304"/>
    </source>
</evidence>
<dbReference type="SMART" id="SM01026">
    <property type="entry name" value="Beach"/>
    <property type="match status" value="1"/>
</dbReference>
<dbReference type="SMART" id="SM00320">
    <property type="entry name" value="WD40"/>
    <property type="match status" value="4"/>
</dbReference>
<dbReference type="Proteomes" id="UP001146120">
    <property type="component" value="Unassembled WGS sequence"/>
</dbReference>
<evidence type="ECO:0000256" key="7">
    <source>
        <dbReference type="ARBA" id="ARBA00022605"/>
    </source>
</evidence>
<reference evidence="19" key="2">
    <citation type="journal article" date="2023" name="Microbiol Resour">
        <title>Decontamination and Annotation of the Draft Genome Sequence of the Oomycete Lagenidium giganteum ARSEF 373.</title>
        <authorList>
            <person name="Morgan W.R."/>
            <person name="Tartar A."/>
        </authorList>
    </citation>
    <scope>NUCLEOTIDE SEQUENCE</scope>
    <source>
        <strain evidence="19">ARSEF 373</strain>
    </source>
</reference>
<keyword evidence="13" id="KW-0862">Zinc</keyword>
<dbReference type="InterPro" id="IPR005787">
    <property type="entry name" value="Thr_deHydtase_biosynth"/>
</dbReference>